<evidence type="ECO:0000256" key="5">
    <source>
        <dbReference type="ARBA" id="ARBA00022525"/>
    </source>
</evidence>
<accession>A0A6J0BCR7</accession>
<feature type="chain" id="PRO_5027028362" description="phospholipase A1" evidence="8">
    <location>
        <begin position="22"/>
        <end position="344"/>
    </location>
</feature>
<evidence type="ECO:0000256" key="6">
    <source>
        <dbReference type="ARBA" id="ARBA00022801"/>
    </source>
</evidence>
<keyword evidence="10" id="KW-1185">Reference proteome</keyword>
<evidence type="ECO:0000313" key="11">
    <source>
        <dbReference type="RefSeq" id="XP_015512699.1"/>
    </source>
</evidence>
<dbReference type="InterPro" id="IPR000734">
    <property type="entry name" value="TAG_lipase"/>
</dbReference>
<gene>
    <name evidence="11" type="primary">LOC107219124</name>
</gene>
<dbReference type="GO" id="GO:0017171">
    <property type="term" value="F:serine hydrolase activity"/>
    <property type="evidence" value="ECO:0007669"/>
    <property type="project" value="TreeGrafter"/>
</dbReference>
<dbReference type="RefSeq" id="XP_015512699.1">
    <property type="nucleotide sequence ID" value="XM_015657213.2"/>
</dbReference>
<evidence type="ECO:0000256" key="8">
    <source>
        <dbReference type="SAM" id="SignalP"/>
    </source>
</evidence>
<evidence type="ECO:0000313" key="10">
    <source>
        <dbReference type="Proteomes" id="UP000829291"/>
    </source>
</evidence>
<dbReference type="InterPro" id="IPR029058">
    <property type="entry name" value="AB_hydrolase_fold"/>
</dbReference>
<dbReference type="EC" id="3.1.1.32" evidence="4"/>
<keyword evidence="6" id="KW-0378">Hydrolase</keyword>
<proteinExistence type="inferred from homology"/>
<organism evidence="11">
    <name type="scientific">Neodiprion lecontei</name>
    <name type="common">Redheaded pine sawfly</name>
    <dbReference type="NCBI Taxonomy" id="441921"/>
    <lineage>
        <taxon>Eukaryota</taxon>
        <taxon>Metazoa</taxon>
        <taxon>Ecdysozoa</taxon>
        <taxon>Arthropoda</taxon>
        <taxon>Hexapoda</taxon>
        <taxon>Insecta</taxon>
        <taxon>Pterygota</taxon>
        <taxon>Neoptera</taxon>
        <taxon>Endopterygota</taxon>
        <taxon>Hymenoptera</taxon>
        <taxon>Tenthredinoidea</taxon>
        <taxon>Diprionidae</taxon>
        <taxon>Diprioninae</taxon>
        <taxon>Neodiprion</taxon>
    </lineage>
</organism>
<keyword evidence="8" id="KW-0732">Signal</keyword>
<comment type="subcellular location">
    <subcellularLocation>
        <location evidence="2">Secreted</location>
    </subcellularLocation>
</comment>
<dbReference type="SUPFAM" id="SSF53474">
    <property type="entry name" value="alpha/beta-Hydrolases"/>
    <property type="match status" value="1"/>
</dbReference>
<dbReference type="Gene3D" id="3.40.50.1820">
    <property type="entry name" value="alpha/beta hydrolase"/>
    <property type="match status" value="1"/>
</dbReference>
<feature type="domain" description="Lipase" evidence="9">
    <location>
        <begin position="71"/>
        <end position="256"/>
    </location>
</feature>
<dbReference type="PANTHER" id="PTHR11610">
    <property type="entry name" value="LIPASE"/>
    <property type="match status" value="1"/>
</dbReference>
<evidence type="ECO:0000256" key="1">
    <source>
        <dbReference type="ARBA" id="ARBA00000111"/>
    </source>
</evidence>
<dbReference type="InParanoid" id="A0A6J0BCR7"/>
<evidence type="ECO:0000259" key="9">
    <source>
        <dbReference type="Pfam" id="PF00151"/>
    </source>
</evidence>
<dbReference type="FunCoup" id="A0A6J0BCR7">
    <property type="interactions" value="49"/>
</dbReference>
<name>A0A6J0BCR7_NEOLC</name>
<keyword evidence="5" id="KW-0964">Secreted</keyword>
<dbReference type="OrthoDB" id="8183961at2759"/>
<evidence type="ECO:0000256" key="4">
    <source>
        <dbReference type="ARBA" id="ARBA00013179"/>
    </source>
</evidence>
<evidence type="ECO:0000256" key="3">
    <source>
        <dbReference type="ARBA" id="ARBA00010701"/>
    </source>
</evidence>
<protein>
    <recommendedName>
        <fullName evidence="4">phospholipase A1</fullName>
        <ecNumber evidence="4">3.1.1.32</ecNumber>
    </recommendedName>
</protein>
<dbReference type="Pfam" id="PF00151">
    <property type="entry name" value="Lipase"/>
    <property type="match status" value="1"/>
</dbReference>
<evidence type="ECO:0000256" key="2">
    <source>
        <dbReference type="ARBA" id="ARBA00004613"/>
    </source>
</evidence>
<comment type="similarity">
    <text evidence="3 7">Belongs to the AB hydrolase superfamily. Lipase family.</text>
</comment>
<dbReference type="Proteomes" id="UP000829291">
    <property type="component" value="Chromosome 5"/>
</dbReference>
<reference evidence="11" key="1">
    <citation type="submission" date="2025-08" db="UniProtKB">
        <authorList>
            <consortium name="RefSeq"/>
        </authorList>
    </citation>
    <scope>IDENTIFICATION</scope>
    <source>
        <tissue evidence="11">Thorax and Abdomen</tissue>
    </source>
</reference>
<dbReference type="GO" id="GO:0005615">
    <property type="term" value="C:extracellular space"/>
    <property type="evidence" value="ECO:0007669"/>
    <property type="project" value="TreeGrafter"/>
</dbReference>
<dbReference type="GO" id="GO:0008970">
    <property type="term" value="F:phospholipase A1 activity"/>
    <property type="evidence" value="ECO:0007669"/>
    <property type="project" value="UniProtKB-EC"/>
</dbReference>
<comment type="catalytic activity">
    <reaction evidence="1">
        <text>a 1,2-diacyl-sn-glycero-3-phosphocholine + H2O = a 2-acyl-sn-glycero-3-phosphocholine + a fatty acid + H(+)</text>
        <dbReference type="Rhea" id="RHEA:18689"/>
        <dbReference type="ChEBI" id="CHEBI:15377"/>
        <dbReference type="ChEBI" id="CHEBI:15378"/>
        <dbReference type="ChEBI" id="CHEBI:28868"/>
        <dbReference type="ChEBI" id="CHEBI:57643"/>
        <dbReference type="ChEBI" id="CHEBI:57875"/>
        <dbReference type="EC" id="3.1.1.32"/>
    </reaction>
</comment>
<dbReference type="AlphaFoldDB" id="A0A6J0BCR7"/>
<dbReference type="GO" id="GO:0016042">
    <property type="term" value="P:lipid catabolic process"/>
    <property type="evidence" value="ECO:0007669"/>
    <property type="project" value="TreeGrafter"/>
</dbReference>
<sequence>MRGFSIVVACLVSFGWEQIFAARGPIQEAFQNGLAAQYRPEDCVWRREYEHRCPDPDIHVYLHKLGKERIELQQGFEESRDWLNNVNFDPGLDNVFLIHGFNGGDGVMPTAVLRDAYIRNGSYNVFAVDWGAMVKSPCYPAAVANIRFVGSCLAKVLTNLRDLGMSVPRTTCVGHSLGAHLCGVIGNYLPFRWERIFGLDPARPLISPSRLNRLDMTDAKFVCAVRTNTGYYGDSLPVGHVDMCANGGKAQPSCSSAGRPELCSHNWSLCFMADSLDGRSELYTEPCSARCPPLRRIGPRGKNSLVIGHNMSDKTRGTYCVSTDDFPYCPKSDNDRGDKRCCHL</sequence>
<dbReference type="KEGG" id="nlo:107219124"/>
<feature type="signal peptide" evidence="8">
    <location>
        <begin position="1"/>
        <end position="21"/>
    </location>
</feature>
<evidence type="ECO:0000256" key="7">
    <source>
        <dbReference type="RuleBase" id="RU004262"/>
    </source>
</evidence>
<dbReference type="GeneID" id="107219124"/>
<dbReference type="PANTHER" id="PTHR11610:SF172">
    <property type="entry name" value="LIPASE MEMBER H-A-LIKE PROTEIN"/>
    <property type="match status" value="1"/>
</dbReference>
<dbReference type="InterPro" id="IPR013818">
    <property type="entry name" value="Lipase"/>
</dbReference>